<dbReference type="EMBL" id="LAZR01006619">
    <property type="protein sequence ID" value="KKM90845.1"/>
    <property type="molecule type" value="Genomic_DNA"/>
</dbReference>
<accession>A0A0F9NPT2</accession>
<name>A0A0F9NPT2_9ZZZZ</name>
<protein>
    <submittedName>
        <fullName evidence="1">Uncharacterized protein</fullName>
    </submittedName>
</protein>
<proteinExistence type="predicted"/>
<organism evidence="1">
    <name type="scientific">marine sediment metagenome</name>
    <dbReference type="NCBI Taxonomy" id="412755"/>
    <lineage>
        <taxon>unclassified sequences</taxon>
        <taxon>metagenomes</taxon>
        <taxon>ecological metagenomes</taxon>
    </lineage>
</organism>
<dbReference type="AlphaFoldDB" id="A0A0F9NPT2"/>
<sequence>MRWVCVSKTMKEAGHPIHPKAALVANCVQCGDECYLAPAARRAWRQAEAAGITPDAICMTCLGPEELERAFRERDFKVAPGTIQELIEVGLAQALEARTTERKN</sequence>
<reference evidence="1" key="1">
    <citation type="journal article" date="2015" name="Nature">
        <title>Complex archaea that bridge the gap between prokaryotes and eukaryotes.</title>
        <authorList>
            <person name="Spang A."/>
            <person name="Saw J.H."/>
            <person name="Jorgensen S.L."/>
            <person name="Zaremba-Niedzwiedzka K."/>
            <person name="Martijn J."/>
            <person name="Lind A.E."/>
            <person name="van Eijk R."/>
            <person name="Schleper C."/>
            <person name="Guy L."/>
            <person name="Ettema T.J."/>
        </authorList>
    </citation>
    <scope>NUCLEOTIDE SEQUENCE</scope>
</reference>
<evidence type="ECO:0000313" key="1">
    <source>
        <dbReference type="EMBL" id="KKM90845.1"/>
    </source>
</evidence>
<gene>
    <name evidence="1" type="ORF">LCGC14_1234530</name>
</gene>
<comment type="caution">
    <text evidence="1">The sequence shown here is derived from an EMBL/GenBank/DDBJ whole genome shotgun (WGS) entry which is preliminary data.</text>
</comment>